<dbReference type="RefSeq" id="WP_194845932.1">
    <property type="nucleotide sequence ID" value="NZ_CP075585.1"/>
</dbReference>
<proteinExistence type="predicted"/>
<evidence type="ECO:0000313" key="2">
    <source>
        <dbReference type="Proteomes" id="UP000822862"/>
    </source>
</evidence>
<reference evidence="1 2" key="2">
    <citation type="submission" date="2021-05" db="EMBL/GenBank/DDBJ databases">
        <title>Ecology and evolution of chlamydial symbionts of arthropods.</title>
        <authorList>
            <person name="Halter T."/>
            <person name="Sixt B.S."/>
            <person name="Toenshoff E.R."/>
            <person name="Koestlbacher S."/>
            <person name="Schulz F."/>
            <person name="Kostanjsek R."/>
            <person name="Collingro A."/>
            <person name="Hendrickx F."/>
            <person name="Horn M."/>
        </authorList>
    </citation>
    <scope>NUCLEOTIDE SEQUENCE [LARGE SCALE GENOMIC DNA]</scope>
    <source>
        <strain evidence="1 2">15C</strain>
    </source>
</reference>
<name>A0ABX8Z1R0_9BACT</name>
<dbReference type="EMBL" id="CP075585">
    <property type="protein sequence ID" value="QZA58248.1"/>
    <property type="molecule type" value="Genomic_DNA"/>
</dbReference>
<reference evidence="1 2" key="1">
    <citation type="submission" date="2020-01" db="EMBL/GenBank/DDBJ databases">
        <authorList>
            <person name="Sixt B."/>
            <person name="Schulz F."/>
            <person name="Kostanjsek R."/>
            <person name="Koestlbacher S."/>
            <person name="Collingro A."/>
            <person name="Toenshoff E."/>
            <person name="Horn M."/>
        </authorList>
    </citation>
    <scope>NUCLEOTIDE SEQUENCE [LARGE SCALE GENOMIC DNA]</scope>
    <source>
        <strain evidence="1 2">15C</strain>
    </source>
</reference>
<protein>
    <submittedName>
        <fullName evidence="1">Uncharacterized protein</fullName>
    </submittedName>
</protein>
<organism evidence="1 2">
    <name type="scientific">Candidatus Rhabdochlamydia porcellionis</name>
    <dbReference type="NCBI Taxonomy" id="225148"/>
    <lineage>
        <taxon>Bacteria</taxon>
        <taxon>Pseudomonadati</taxon>
        <taxon>Chlamydiota</taxon>
        <taxon>Chlamydiia</taxon>
        <taxon>Parachlamydiales</taxon>
        <taxon>Candidatus Rhabdochlamydiaceae</taxon>
        <taxon>Candidatus Rhabdochlamydia</taxon>
    </lineage>
</organism>
<dbReference type="Proteomes" id="UP000822862">
    <property type="component" value="Chromosome"/>
</dbReference>
<evidence type="ECO:0000313" key="1">
    <source>
        <dbReference type="EMBL" id="QZA58248.1"/>
    </source>
</evidence>
<accession>A0ABX8Z1R0</accession>
<sequence>MCIISNFYLSSRLNAASGSFFEKAGDFLLAPARVLFAGKEVVVLNDGSIHAMNSMEFFYLTFPLRHNGNMEHLSIVRRTIKIMAIVTLPFSLIGAAIKLPCFKDENYRKFCVQNLPQNPSKVVEIFDHVFSIRLHAIEMTNVLSSSLIFLHPSLADLKLSECACVETKAFHRFKSPRRNNLEKAIVQRLAEIHPDKNQPIRLLSMGSGGLMSDFITLEKLILEGFKNIIIDCVDPERIDSKKIEGVRDFFSKCSGISVSIHAYQNIKEIQREKGSYSAVLAVDYDKFDASKDAFIDLIKAHSFLSENGFLALGFGDSDTLSGKMMEIRALTSSWVGNLMSELTQHLKQKDEFMIAFPSFAFADNLSILLYPVFLAVEKSGKSYKKISIATLCEKEKSPPKFADFEHTFPGLAKYIAVEVESSGRTFEAVCQEWEQFGEEKIRKSREKFKTLIQVLFSNTETELCYHEQGKKYDLFFTGSEEEEFVSNTYPTLLHKEAIVYVLQKGIGAIHSQKGSESIPIYKK</sequence>
<keyword evidence="2" id="KW-1185">Reference proteome</keyword>
<gene>
    <name evidence="1" type="ORF">RHAB15C_0000119</name>
</gene>